<dbReference type="Proteomes" id="UP001212996">
    <property type="component" value="Unassembled WGS sequence"/>
</dbReference>
<dbReference type="Gene3D" id="3.30.730.10">
    <property type="entry name" value="AP2/ERF domain"/>
    <property type="match status" value="1"/>
</dbReference>
<dbReference type="InterPro" id="IPR016177">
    <property type="entry name" value="DNA-bd_dom_sf"/>
</dbReference>
<dbReference type="AlphaFoldDB" id="A0AAW6BS17"/>
<feature type="region of interest" description="Disordered" evidence="1">
    <location>
        <begin position="1"/>
        <end position="21"/>
    </location>
</feature>
<accession>A0AAW6BS17</accession>
<dbReference type="SUPFAM" id="SSF54171">
    <property type="entry name" value="DNA-binding domain"/>
    <property type="match status" value="1"/>
</dbReference>
<evidence type="ECO:0000313" key="3">
    <source>
        <dbReference type="Proteomes" id="UP001212996"/>
    </source>
</evidence>
<dbReference type="RefSeq" id="WP_228902942.1">
    <property type="nucleotide sequence ID" value="NZ_CAWQNU010000120.1"/>
</dbReference>
<gene>
    <name evidence="2" type="ORF">PH362_21745</name>
</gene>
<dbReference type="GO" id="GO:0003700">
    <property type="term" value="F:DNA-binding transcription factor activity"/>
    <property type="evidence" value="ECO:0007669"/>
    <property type="project" value="InterPro"/>
</dbReference>
<reference evidence="2" key="1">
    <citation type="submission" date="2023-01" db="EMBL/GenBank/DDBJ databases">
        <title>Genome sequencing of Photorhabdus bodei 09-20.</title>
        <authorList>
            <person name="Kalindamar S."/>
            <person name="Kumru S."/>
        </authorList>
    </citation>
    <scope>NUCLEOTIDE SEQUENCE</scope>
    <source>
        <strain evidence="2">09-20</strain>
    </source>
</reference>
<sequence length="82" mass="9375">MRKTIKRQASRAENKRNVGITKANKSGVKGVYKRGNKWVAQAQMDGKKFRLGNFDNINDAAEAYNTFCKERYGVLSKSYPDR</sequence>
<dbReference type="EMBL" id="JAQMFO010000046">
    <property type="protein sequence ID" value="MDB6374480.1"/>
    <property type="molecule type" value="Genomic_DNA"/>
</dbReference>
<evidence type="ECO:0000313" key="2">
    <source>
        <dbReference type="EMBL" id="MDB6374480.1"/>
    </source>
</evidence>
<comment type="caution">
    <text evidence="2">The sequence shown here is derived from an EMBL/GenBank/DDBJ whole genome shotgun (WGS) entry which is preliminary data.</text>
</comment>
<proteinExistence type="predicted"/>
<name>A0AAW6BS17_9GAMM</name>
<evidence type="ECO:0000256" key="1">
    <source>
        <dbReference type="SAM" id="MobiDB-lite"/>
    </source>
</evidence>
<protein>
    <submittedName>
        <fullName evidence="2">AP2 domain-containing protein</fullName>
    </submittedName>
</protein>
<dbReference type="InterPro" id="IPR036955">
    <property type="entry name" value="AP2/ERF_dom_sf"/>
</dbReference>
<organism evidence="2 3">
    <name type="scientific">Photorhabdus bodei</name>
    <dbReference type="NCBI Taxonomy" id="2029681"/>
    <lineage>
        <taxon>Bacteria</taxon>
        <taxon>Pseudomonadati</taxon>
        <taxon>Pseudomonadota</taxon>
        <taxon>Gammaproteobacteria</taxon>
        <taxon>Enterobacterales</taxon>
        <taxon>Morganellaceae</taxon>
        <taxon>Photorhabdus</taxon>
    </lineage>
</organism>
<dbReference type="GO" id="GO:0003677">
    <property type="term" value="F:DNA binding"/>
    <property type="evidence" value="ECO:0007669"/>
    <property type="project" value="InterPro"/>
</dbReference>